<keyword evidence="2" id="KW-1185">Reference proteome</keyword>
<sequence length="399" mass="44894">MAAPARFTGSEALLHESASLATGLEDFGRDDYLDGLGVLLKALDTDLQPTAMGREIAWGMLVGVMSARLHTQEGWRRRPDCLGHHIRRPLVITGMPRSGTTALHKLLALDTQFQGLEHWLSETPMVRPPRASWEGNIHFQRSRRNLEQFFAIVPELRAGHEIVVDEVDECLEILKQSFVSNWFVGSLGVPSYDAWFLGQSELPSYRRYADVLRLIGADEPDKPWLLKNPGHIAQLEALLQVFPDACVVQTHRDPAQALPSLCSVLSMARRVVEGEGVQLLGIGGRESAYWRQALDRAVELRESLGGRVFDVDHRRFHSDPLGVVKALYGHFGFTLDAEVEQRMDRWIAESPTTRHGEHRYTPQRFGLEQEAIRREFGGYSRRFGLAGVTDDTREGEVQA</sequence>
<protein>
    <submittedName>
        <fullName evidence="1">Sulfotransferase</fullName>
    </submittedName>
</protein>
<dbReference type="OrthoDB" id="9777890at2"/>
<dbReference type="Proteomes" id="UP000306635">
    <property type="component" value="Unassembled WGS sequence"/>
</dbReference>
<dbReference type="InterPro" id="IPR027417">
    <property type="entry name" value="P-loop_NTPase"/>
</dbReference>
<keyword evidence="1" id="KW-0808">Transferase</keyword>
<organism evidence="1 2">
    <name type="scientific">Pseudomonas nicosulfuronedens</name>
    <dbReference type="NCBI Taxonomy" id="2571105"/>
    <lineage>
        <taxon>Bacteria</taxon>
        <taxon>Pseudomonadati</taxon>
        <taxon>Pseudomonadota</taxon>
        <taxon>Gammaproteobacteria</taxon>
        <taxon>Pseudomonadales</taxon>
        <taxon>Pseudomonadaceae</taxon>
        <taxon>Pseudomonas</taxon>
    </lineage>
</organism>
<gene>
    <name evidence="1" type="ORF">FAS41_27340</name>
</gene>
<dbReference type="Pfam" id="PF13469">
    <property type="entry name" value="Sulfotransfer_3"/>
    <property type="match status" value="1"/>
</dbReference>
<dbReference type="GO" id="GO:0016740">
    <property type="term" value="F:transferase activity"/>
    <property type="evidence" value="ECO:0007669"/>
    <property type="project" value="UniProtKB-KW"/>
</dbReference>
<proteinExistence type="predicted"/>
<dbReference type="PANTHER" id="PTHR36451:SF1">
    <property type="entry name" value="OMEGA-HYDROXY-BETA-DIHYDROMENAQUINONE-9 SULFOTRANSFERASE STF3"/>
    <property type="match status" value="1"/>
</dbReference>
<reference evidence="1 2" key="1">
    <citation type="submission" date="2019-04" db="EMBL/GenBank/DDBJ databases">
        <authorList>
            <person name="Li M."/>
        </authorList>
    </citation>
    <scope>NUCLEOTIDE SEQUENCE [LARGE SCALE GENOMIC DNA]</scope>
    <source>
        <strain evidence="1 2">LAM1902</strain>
    </source>
</reference>
<accession>A0A5R9QM35</accession>
<comment type="caution">
    <text evidence="1">The sequence shown here is derived from an EMBL/GenBank/DDBJ whole genome shotgun (WGS) entry which is preliminary data.</text>
</comment>
<dbReference type="AlphaFoldDB" id="A0A5R9QM35"/>
<dbReference type="InterPro" id="IPR052736">
    <property type="entry name" value="Stf3_sulfotransferase"/>
</dbReference>
<name>A0A5R9QM35_9PSED</name>
<dbReference type="RefSeq" id="WP_138526470.1">
    <property type="nucleotide sequence ID" value="NZ_SWDV01000048.1"/>
</dbReference>
<dbReference type="GeneID" id="300408932"/>
<evidence type="ECO:0000313" key="2">
    <source>
        <dbReference type="Proteomes" id="UP000306635"/>
    </source>
</evidence>
<dbReference type="EMBL" id="SWDV01000048">
    <property type="protein sequence ID" value="TLX70626.1"/>
    <property type="molecule type" value="Genomic_DNA"/>
</dbReference>
<dbReference type="PANTHER" id="PTHR36451">
    <property type="entry name" value="PAPS-DEPENDENT SULFOTRANSFERASE STF3"/>
    <property type="match status" value="1"/>
</dbReference>
<dbReference type="Gene3D" id="3.40.50.300">
    <property type="entry name" value="P-loop containing nucleotide triphosphate hydrolases"/>
    <property type="match status" value="1"/>
</dbReference>
<evidence type="ECO:0000313" key="1">
    <source>
        <dbReference type="EMBL" id="TLX70626.1"/>
    </source>
</evidence>
<dbReference type="SUPFAM" id="SSF52540">
    <property type="entry name" value="P-loop containing nucleoside triphosphate hydrolases"/>
    <property type="match status" value="1"/>
</dbReference>